<proteinExistence type="predicted"/>
<accession>A0AAN9A4N4</accession>
<name>A0AAN9A4N4_HALRR</name>
<keyword evidence="2" id="KW-1185">Reference proteome</keyword>
<reference evidence="1 2" key="1">
    <citation type="submission" date="2023-11" db="EMBL/GenBank/DDBJ databases">
        <title>Halocaridina rubra genome assembly.</title>
        <authorList>
            <person name="Smith C."/>
        </authorList>
    </citation>
    <scope>NUCLEOTIDE SEQUENCE [LARGE SCALE GENOMIC DNA]</scope>
    <source>
        <strain evidence="1">EP-1</strain>
        <tissue evidence="1">Whole</tissue>
    </source>
</reference>
<organism evidence="1 2">
    <name type="scientific">Halocaridina rubra</name>
    <name type="common">Hawaiian red shrimp</name>
    <dbReference type="NCBI Taxonomy" id="373956"/>
    <lineage>
        <taxon>Eukaryota</taxon>
        <taxon>Metazoa</taxon>
        <taxon>Ecdysozoa</taxon>
        <taxon>Arthropoda</taxon>
        <taxon>Crustacea</taxon>
        <taxon>Multicrustacea</taxon>
        <taxon>Malacostraca</taxon>
        <taxon>Eumalacostraca</taxon>
        <taxon>Eucarida</taxon>
        <taxon>Decapoda</taxon>
        <taxon>Pleocyemata</taxon>
        <taxon>Caridea</taxon>
        <taxon>Atyoidea</taxon>
        <taxon>Atyidae</taxon>
        <taxon>Halocaridina</taxon>
    </lineage>
</organism>
<evidence type="ECO:0000313" key="1">
    <source>
        <dbReference type="EMBL" id="KAK7072265.1"/>
    </source>
</evidence>
<dbReference type="EMBL" id="JAXCGZ010013576">
    <property type="protein sequence ID" value="KAK7072265.1"/>
    <property type="molecule type" value="Genomic_DNA"/>
</dbReference>
<protein>
    <submittedName>
        <fullName evidence="1">Uncharacterized protein</fullName>
    </submittedName>
</protein>
<dbReference type="Proteomes" id="UP001381693">
    <property type="component" value="Unassembled WGS sequence"/>
</dbReference>
<dbReference type="InterPro" id="IPR006631">
    <property type="entry name" value="DM4_12"/>
</dbReference>
<gene>
    <name evidence="1" type="ORF">SK128_020748</name>
</gene>
<dbReference type="Pfam" id="PF07841">
    <property type="entry name" value="DM4_12"/>
    <property type="match status" value="1"/>
</dbReference>
<dbReference type="AlphaFoldDB" id="A0AAN9A4N4"/>
<sequence length="156" mass="17368">MSDYGANSSKDDIFHVKDEITVPLAIDFIRGMRAAIFIREPSCSLRNLCEVNAEAMKRGHAAEVIAEIFSVAFTDMYPRALPIPKSALLLAASKGRKGINCSKAFPSCPDALWNREDFALEMDDVAKQLPLERLTKDLNFQDTTDLLRIFSLTSVL</sequence>
<comment type="caution">
    <text evidence="1">The sequence shown here is derived from an EMBL/GenBank/DDBJ whole genome shotgun (WGS) entry which is preliminary data.</text>
</comment>
<evidence type="ECO:0000313" key="2">
    <source>
        <dbReference type="Proteomes" id="UP001381693"/>
    </source>
</evidence>